<protein>
    <submittedName>
        <fullName evidence="5">Nitroreductase</fullName>
    </submittedName>
</protein>
<proteinExistence type="predicted"/>
<dbReference type="Pfam" id="PF00881">
    <property type="entry name" value="Nitroreductase"/>
    <property type="match status" value="1"/>
</dbReference>
<keyword evidence="6" id="KW-1185">Reference proteome</keyword>
<name>A0A3S3SJI5_9BACT</name>
<dbReference type="InterPro" id="IPR050627">
    <property type="entry name" value="Nitroreductase/BluB"/>
</dbReference>
<dbReference type="Gene3D" id="3.40.109.10">
    <property type="entry name" value="NADH Oxidase"/>
    <property type="match status" value="1"/>
</dbReference>
<dbReference type="InterPro" id="IPR000415">
    <property type="entry name" value="Nitroreductase-like"/>
</dbReference>
<keyword evidence="3" id="KW-0560">Oxidoreductase</keyword>
<dbReference type="AlphaFoldDB" id="A0A3S3SJI5"/>
<comment type="caution">
    <text evidence="5">The sequence shown here is derived from an EMBL/GenBank/DDBJ whole genome shotgun (WGS) entry which is preliminary data.</text>
</comment>
<dbReference type="GO" id="GO:0016491">
    <property type="term" value="F:oxidoreductase activity"/>
    <property type="evidence" value="ECO:0007669"/>
    <property type="project" value="UniProtKB-KW"/>
</dbReference>
<keyword evidence="1" id="KW-0285">Flavoprotein</keyword>
<evidence type="ECO:0000256" key="1">
    <source>
        <dbReference type="ARBA" id="ARBA00022630"/>
    </source>
</evidence>
<dbReference type="InterPro" id="IPR029479">
    <property type="entry name" value="Nitroreductase"/>
</dbReference>
<reference evidence="5 6" key="1">
    <citation type="submission" date="2017-01" db="EMBL/GenBank/DDBJ databases">
        <title>The cable genome- insights into the physiology and evolution of filamentous bacteria capable of sulfide oxidation via long distance electron transfer.</title>
        <authorList>
            <person name="Schreiber L."/>
            <person name="Bjerg J.T."/>
            <person name="Boggild A."/>
            <person name="Van De Vossenberg J."/>
            <person name="Meysman F."/>
            <person name="Nielsen L.P."/>
            <person name="Schramm A."/>
            <person name="Kjeldsen K.U."/>
        </authorList>
    </citation>
    <scope>NUCLEOTIDE SEQUENCE [LARGE SCALE GENOMIC DNA]</scope>
    <source>
        <strain evidence="5">MCF</strain>
    </source>
</reference>
<dbReference type="PANTHER" id="PTHR23026:SF90">
    <property type="entry name" value="IODOTYROSINE DEIODINASE 1"/>
    <property type="match status" value="1"/>
</dbReference>
<dbReference type="EMBL" id="MTKO01000101">
    <property type="protein sequence ID" value="RWX44154.1"/>
    <property type="molecule type" value="Genomic_DNA"/>
</dbReference>
<feature type="domain" description="Nitroreductase" evidence="4">
    <location>
        <begin position="14"/>
        <end position="192"/>
    </location>
</feature>
<accession>A0A3S3SJI5</accession>
<dbReference type="PANTHER" id="PTHR23026">
    <property type="entry name" value="NADPH NITROREDUCTASE"/>
    <property type="match status" value="1"/>
</dbReference>
<dbReference type="Proteomes" id="UP000287853">
    <property type="component" value="Unassembled WGS sequence"/>
</dbReference>
<evidence type="ECO:0000256" key="2">
    <source>
        <dbReference type="ARBA" id="ARBA00022643"/>
    </source>
</evidence>
<organism evidence="5 6">
    <name type="scientific">Candidatus Electrothrix aarhusensis</name>
    <dbReference type="NCBI Taxonomy" id="1859131"/>
    <lineage>
        <taxon>Bacteria</taxon>
        <taxon>Pseudomonadati</taxon>
        <taxon>Thermodesulfobacteriota</taxon>
        <taxon>Desulfobulbia</taxon>
        <taxon>Desulfobulbales</taxon>
        <taxon>Desulfobulbaceae</taxon>
        <taxon>Candidatus Electrothrix</taxon>
    </lineage>
</organism>
<evidence type="ECO:0000256" key="3">
    <source>
        <dbReference type="ARBA" id="ARBA00023002"/>
    </source>
</evidence>
<evidence type="ECO:0000259" key="4">
    <source>
        <dbReference type="Pfam" id="PF00881"/>
    </source>
</evidence>
<dbReference type="SUPFAM" id="SSF55469">
    <property type="entry name" value="FMN-dependent nitroreductase-like"/>
    <property type="match status" value="1"/>
</dbReference>
<evidence type="ECO:0000313" key="6">
    <source>
        <dbReference type="Proteomes" id="UP000287853"/>
    </source>
</evidence>
<keyword evidence="2" id="KW-0288">FMN</keyword>
<evidence type="ECO:0000313" key="5">
    <source>
        <dbReference type="EMBL" id="RWX44154.1"/>
    </source>
</evidence>
<gene>
    <name evidence="5" type="ORF">H206_02016</name>
</gene>
<sequence>MADSQQITALEEIIRSRRSCRNFCGQVPDEVLQKIVESAVYAPFAAGAGIPLKEGRRIFIFRQGTKPMDQARQIIEAQLRSGASKIGMAVRFLPFLRKKMGFFADRISTTAEKGIPGLTEASFYIVAAEKKGFPPIAEQALAHVMENMWLTATAHGVGFQMLSVTNGLAKNAQFMQLLLDLPPKEWALNGCIIGMQKHPPKGKRERETEHFIRWVG</sequence>